<name>A0ABQ1W8X7_9BACL</name>
<reference evidence="2" key="1">
    <citation type="journal article" date="2019" name="Int. J. Syst. Evol. Microbiol.">
        <title>The Global Catalogue of Microorganisms (GCM) 10K type strain sequencing project: providing services to taxonomists for standard genome sequencing and annotation.</title>
        <authorList>
            <consortium name="The Broad Institute Genomics Platform"/>
            <consortium name="The Broad Institute Genome Sequencing Center for Infectious Disease"/>
            <person name="Wu L."/>
            <person name="Ma J."/>
        </authorList>
    </citation>
    <scope>NUCLEOTIDE SEQUENCE [LARGE SCALE GENOMIC DNA]</scope>
    <source>
        <strain evidence="2">CGMCC 1.15420</strain>
    </source>
</reference>
<dbReference type="Proteomes" id="UP000608420">
    <property type="component" value="Unassembled WGS sequence"/>
</dbReference>
<evidence type="ECO:0000313" key="2">
    <source>
        <dbReference type="Proteomes" id="UP000608420"/>
    </source>
</evidence>
<gene>
    <name evidence="1" type="ORF">GCM10010913_47120</name>
</gene>
<evidence type="ECO:0000313" key="1">
    <source>
        <dbReference type="EMBL" id="GGG19614.1"/>
    </source>
</evidence>
<comment type="caution">
    <text evidence="1">The sequence shown here is derived from an EMBL/GenBank/DDBJ whole genome shotgun (WGS) entry which is preliminary data.</text>
</comment>
<keyword evidence="2" id="KW-1185">Reference proteome</keyword>
<accession>A0ABQ1W8X7</accession>
<protein>
    <submittedName>
        <fullName evidence="1">Uncharacterized protein</fullName>
    </submittedName>
</protein>
<dbReference type="EMBL" id="BMIW01000058">
    <property type="protein sequence ID" value="GGG19614.1"/>
    <property type="molecule type" value="Genomic_DNA"/>
</dbReference>
<proteinExistence type="predicted"/>
<organism evidence="1 2">
    <name type="scientific">Paenibacillus aceti</name>
    <dbReference type="NCBI Taxonomy" id="1820010"/>
    <lineage>
        <taxon>Bacteria</taxon>
        <taxon>Bacillati</taxon>
        <taxon>Bacillota</taxon>
        <taxon>Bacilli</taxon>
        <taxon>Bacillales</taxon>
        <taxon>Paenibacillaceae</taxon>
        <taxon>Paenibacillus</taxon>
    </lineage>
</organism>
<sequence>MRKQTDLSLVFYYGDHPVRVGRCGKDVIYSLSDLLKALNVTSNVTHITRGLPEETFYKGSYVDLETGTPVNGHAVVVTYEGANLTLPRLRGADLYDVLMLTRWMRTVKADKIKGA</sequence>